<keyword evidence="1" id="KW-0472">Membrane</keyword>
<gene>
    <name evidence="2" type="ORF">OKA05_16455</name>
</gene>
<evidence type="ECO:0000313" key="2">
    <source>
        <dbReference type="EMBL" id="MCW1924160.1"/>
    </source>
</evidence>
<evidence type="ECO:0000256" key="1">
    <source>
        <dbReference type="SAM" id="Phobius"/>
    </source>
</evidence>
<feature type="transmembrane region" description="Helical" evidence="1">
    <location>
        <begin position="213"/>
        <end position="229"/>
    </location>
</feature>
<dbReference type="RefSeq" id="WP_264488268.1">
    <property type="nucleotide sequence ID" value="NZ_JAPDDT010000007.1"/>
</dbReference>
<feature type="transmembrane region" description="Helical" evidence="1">
    <location>
        <begin position="315"/>
        <end position="333"/>
    </location>
</feature>
<organism evidence="2 3">
    <name type="scientific">Luteolibacter arcticus</name>
    <dbReference type="NCBI Taxonomy" id="1581411"/>
    <lineage>
        <taxon>Bacteria</taxon>
        <taxon>Pseudomonadati</taxon>
        <taxon>Verrucomicrobiota</taxon>
        <taxon>Verrucomicrobiia</taxon>
        <taxon>Verrucomicrobiales</taxon>
        <taxon>Verrucomicrobiaceae</taxon>
        <taxon>Luteolibacter</taxon>
    </lineage>
</organism>
<feature type="transmembrane region" description="Helical" evidence="1">
    <location>
        <begin position="95"/>
        <end position="128"/>
    </location>
</feature>
<feature type="transmembrane region" description="Helical" evidence="1">
    <location>
        <begin position="291"/>
        <end position="308"/>
    </location>
</feature>
<evidence type="ECO:0008006" key="4">
    <source>
        <dbReference type="Google" id="ProtNLM"/>
    </source>
</evidence>
<dbReference type="Proteomes" id="UP001320876">
    <property type="component" value="Unassembled WGS sequence"/>
</dbReference>
<dbReference type="InterPro" id="IPR011990">
    <property type="entry name" value="TPR-like_helical_dom_sf"/>
</dbReference>
<sequence length="591" mass="64792">MVHPPRPAFDRPTLRVGLPVVLLAAVILVAFQQVFKSPLAYDDSTSISQVRAFTGWQQVWGPDAFLFFRPVKNLFFYLVEQAGGGATRYHWVNLAAYYLAACGVFGLTLRLSGNALASFAAGAIWALSPTGGTVAVWASCFNINMAAASMAFCAIAYDIMRSGSSRHPALPGGAAAFFLLLGLLSYETAIATAPLLVLVDAFRGRKVLSKQSLRIYAGIAGIVLAWLVCRQLSGVPGVRAQNPSFAPDMPYWQATASAPYFLWTHFLMWAAPANRLETFGSYLWDRSVPAAILPFCWILLLAAIFLGVRLWKRAPLLVFGAAWFLIAAMPSGNFVPLKNTPYADYYVPIPSIGLCIMVAAILRAAFQRLREPGLSRPAMAAAVATFLGIAGWRLAQLPVLTDWLVAWEIPPRVMARTATARPHQYLAQAVMAYDIAFSDNEKSEEILNVIESSAGQAEKDMPDLGIIHAALGEAARCRGERQQAIDRFERALVSRHSGIDTHLKSRHHLVVTLLDDTTQLDRAYANLLVLLRQRDSKDHPQYILLAAQLMRQTGKPAEELKALEKGLHYHPGNPEILAALERARARATKPS</sequence>
<dbReference type="EMBL" id="JAPDDT010000007">
    <property type="protein sequence ID" value="MCW1924160.1"/>
    <property type="molecule type" value="Genomic_DNA"/>
</dbReference>
<feature type="transmembrane region" description="Helical" evidence="1">
    <location>
        <begin position="345"/>
        <end position="366"/>
    </location>
</feature>
<comment type="caution">
    <text evidence="2">The sequence shown here is derived from an EMBL/GenBank/DDBJ whole genome shotgun (WGS) entry which is preliminary data.</text>
</comment>
<keyword evidence="1" id="KW-0812">Transmembrane</keyword>
<feature type="transmembrane region" description="Helical" evidence="1">
    <location>
        <begin position="169"/>
        <end position="193"/>
    </location>
</feature>
<proteinExistence type="predicted"/>
<dbReference type="SUPFAM" id="SSF48452">
    <property type="entry name" value="TPR-like"/>
    <property type="match status" value="1"/>
</dbReference>
<dbReference type="Gene3D" id="1.25.40.10">
    <property type="entry name" value="Tetratricopeptide repeat domain"/>
    <property type="match status" value="1"/>
</dbReference>
<name>A0ABT3GKW0_9BACT</name>
<reference evidence="2 3" key="1">
    <citation type="submission" date="2022-10" db="EMBL/GenBank/DDBJ databases">
        <title>Luteolibacter arcticus strain CCTCC AB 2014275, whole genome shotgun sequencing project.</title>
        <authorList>
            <person name="Zhao G."/>
            <person name="Shen L."/>
        </authorList>
    </citation>
    <scope>NUCLEOTIDE SEQUENCE [LARGE SCALE GENOMIC DNA]</scope>
    <source>
        <strain evidence="2 3">CCTCC AB 2014275</strain>
    </source>
</reference>
<accession>A0ABT3GKW0</accession>
<protein>
    <recommendedName>
        <fullName evidence="4">Tetratricopeptide repeat protein</fullName>
    </recommendedName>
</protein>
<evidence type="ECO:0000313" key="3">
    <source>
        <dbReference type="Proteomes" id="UP001320876"/>
    </source>
</evidence>
<feature type="transmembrane region" description="Helical" evidence="1">
    <location>
        <begin position="12"/>
        <end position="31"/>
    </location>
</feature>
<feature type="transmembrane region" description="Helical" evidence="1">
    <location>
        <begin position="378"/>
        <end position="395"/>
    </location>
</feature>
<keyword evidence="1" id="KW-1133">Transmembrane helix</keyword>
<keyword evidence="3" id="KW-1185">Reference proteome</keyword>